<dbReference type="InterPro" id="IPR001646">
    <property type="entry name" value="5peptide_repeat"/>
</dbReference>
<dbReference type="Pfam" id="PF00805">
    <property type="entry name" value="Pentapeptide"/>
    <property type="match status" value="3"/>
</dbReference>
<dbReference type="InterPro" id="IPR051082">
    <property type="entry name" value="Pentapeptide-BTB/POZ_domain"/>
</dbReference>
<dbReference type="AlphaFoldDB" id="A0A6J6QP22"/>
<reference evidence="2" key="1">
    <citation type="submission" date="2020-05" db="EMBL/GenBank/DDBJ databases">
        <authorList>
            <person name="Chiriac C."/>
            <person name="Salcher M."/>
            <person name="Ghai R."/>
            <person name="Kavagutti S V."/>
        </authorList>
    </citation>
    <scope>NUCLEOTIDE SEQUENCE</scope>
</reference>
<dbReference type="InterPro" id="IPR013783">
    <property type="entry name" value="Ig-like_fold"/>
</dbReference>
<feature type="domain" description="IPT/TIG" evidence="1">
    <location>
        <begin position="176"/>
        <end position="258"/>
    </location>
</feature>
<evidence type="ECO:0000313" key="2">
    <source>
        <dbReference type="EMBL" id="CAB4713137.1"/>
    </source>
</evidence>
<proteinExistence type="predicted"/>
<dbReference type="InterPro" id="IPR002909">
    <property type="entry name" value="IPT_dom"/>
</dbReference>
<sequence length="398" mass="41114">MQSNLGTKQSSRFTKRRGVRFGGAFLALALMAGLLGACELAPAPGTSHSPSGYVDVVTGGADSVRVQGWTSDWDTRNPIDIVVLINGVWAPGVFTANLPRTDVAARYGRGANFGYDVTLPAPAGALSVCVVALNVLRGQNTILGCATTTATTPTIPTTTIPTTTTTTSLVPVALTPVIDLVDPVYGPIEGGSLIILTGTGFTGATSLTIRGVEATGLVVDSATEVHAFTPALPAGPADIFLTTPGGTTDAPGIVDYTYIDCSVRGPGADLRGCNLTELDLSGLDLSGANLTGADLTRSYLANINLNLANLTDTIFDTSNMTNGILTNTVLDGTDFVDMDMTGVDLTNGAFTYGRLRGSNLTRTDLTGTNLTDVDLFGSTWFDTTCPNGSVSSVECPRT</sequence>
<organism evidence="2">
    <name type="scientific">freshwater metagenome</name>
    <dbReference type="NCBI Taxonomy" id="449393"/>
    <lineage>
        <taxon>unclassified sequences</taxon>
        <taxon>metagenomes</taxon>
        <taxon>ecological metagenomes</taxon>
    </lineage>
</organism>
<dbReference type="EMBL" id="CAEZXS010000234">
    <property type="protein sequence ID" value="CAB4713137.1"/>
    <property type="molecule type" value="Genomic_DNA"/>
</dbReference>
<name>A0A6J6QP22_9ZZZZ</name>
<evidence type="ECO:0000259" key="1">
    <source>
        <dbReference type="Pfam" id="PF01833"/>
    </source>
</evidence>
<dbReference type="PANTHER" id="PTHR14136:SF17">
    <property type="entry name" value="BTB_POZ DOMAIN-CONTAINING PROTEIN KCTD9"/>
    <property type="match status" value="1"/>
</dbReference>
<dbReference type="InterPro" id="IPR014756">
    <property type="entry name" value="Ig_E-set"/>
</dbReference>
<dbReference type="CDD" id="cd00102">
    <property type="entry name" value="IPT"/>
    <property type="match status" value="1"/>
</dbReference>
<dbReference type="Pfam" id="PF01833">
    <property type="entry name" value="TIG"/>
    <property type="match status" value="1"/>
</dbReference>
<dbReference type="SUPFAM" id="SSF81296">
    <property type="entry name" value="E set domains"/>
    <property type="match status" value="1"/>
</dbReference>
<gene>
    <name evidence="2" type="ORF">UFOPK2582_01530</name>
</gene>
<dbReference type="PANTHER" id="PTHR14136">
    <property type="entry name" value="BTB_POZ DOMAIN-CONTAINING PROTEIN KCTD9"/>
    <property type="match status" value="1"/>
</dbReference>
<dbReference type="SUPFAM" id="SSF141571">
    <property type="entry name" value="Pentapeptide repeat-like"/>
    <property type="match status" value="1"/>
</dbReference>
<protein>
    <submittedName>
        <fullName evidence="2">Unannotated protein</fullName>
    </submittedName>
</protein>
<accession>A0A6J6QP22</accession>
<dbReference type="Gene3D" id="2.60.40.10">
    <property type="entry name" value="Immunoglobulins"/>
    <property type="match status" value="1"/>
</dbReference>
<dbReference type="Gene3D" id="2.160.20.80">
    <property type="entry name" value="E3 ubiquitin-protein ligase SopA"/>
    <property type="match status" value="1"/>
</dbReference>